<dbReference type="GO" id="GO:0008168">
    <property type="term" value="F:methyltransferase activity"/>
    <property type="evidence" value="ECO:0007669"/>
    <property type="project" value="UniProtKB-KW"/>
</dbReference>
<dbReference type="FunFam" id="4.10.1250.10:FF:000001">
    <property type="entry name" value="Aminomethyltransferase"/>
    <property type="match status" value="1"/>
</dbReference>
<dbReference type="Gene3D" id="2.40.30.110">
    <property type="entry name" value="Aminomethyltransferase beta-barrel domains"/>
    <property type="match status" value="1"/>
</dbReference>
<protein>
    <recommendedName>
        <fullName evidence="2 7">Aminomethyltransferase</fullName>
        <ecNumber evidence="2 7">2.1.2.10</ecNumber>
    </recommendedName>
    <alternativeName>
        <fullName evidence="5 7">Glycine cleavage system T protein</fullName>
    </alternativeName>
</protein>
<dbReference type="EMBL" id="FOBL01000052">
    <property type="protein sequence ID" value="SEM33105.1"/>
    <property type="molecule type" value="Genomic_DNA"/>
</dbReference>
<dbReference type="InterPro" id="IPR027266">
    <property type="entry name" value="TrmE/GcvT-like"/>
</dbReference>
<evidence type="ECO:0000313" key="12">
    <source>
        <dbReference type="Proteomes" id="UP000198548"/>
    </source>
</evidence>
<dbReference type="Gene3D" id="4.10.1250.10">
    <property type="entry name" value="Aminomethyltransferase fragment"/>
    <property type="match status" value="1"/>
</dbReference>
<dbReference type="STRING" id="426703.SAMN04488100_1523"/>
<feature type="domain" description="Aminomethyltransferase C-terminal" evidence="10">
    <location>
        <begin position="311"/>
        <end position="388"/>
    </location>
</feature>
<evidence type="ECO:0000259" key="10">
    <source>
        <dbReference type="Pfam" id="PF08669"/>
    </source>
</evidence>
<evidence type="ECO:0000256" key="1">
    <source>
        <dbReference type="ARBA" id="ARBA00008609"/>
    </source>
</evidence>
<dbReference type="SUPFAM" id="SSF103025">
    <property type="entry name" value="Folate-binding domain"/>
    <property type="match status" value="1"/>
</dbReference>
<name>A0A1H7XHG2_9LACT</name>
<dbReference type="PANTHER" id="PTHR43757:SF2">
    <property type="entry name" value="AMINOMETHYLTRANSFERASE, MITOCHONDRIAL"/>
    <property type="match status" value="1"/>
</dbReference>
<dbReference type="HAMAP" id="MF_00259">
    <property type="entry name" value="GcvT"/>
    <property type="match status" value="1"/>
</dbReference>
<dbReference type="Pfam" id="PF08669">
    <property type="entry name" value="GCV_T_C"/>
    <property type="match status" value="1"/>
</dbReference>
<organism evidence="11 12">
    <name type="scientific">Alkalibacterium putridalgicola</name>
    <dbReference type="NCBI Taxonomy" id="426703"/>
    <lineage>
        <taxon>Bacteria</taxon>
        <taxon>Bacillati</taxon>
        <taxon>Bacillota</taxon>
        <taxon>Bacilli</taxon>
        <taxon>Lactobacillales</taxon>
        <taxon>Carnobacteriaceae</taxon>
        <taxon>Alkalibacterium</taxon>
    </lineage>
</organism>
<dbReference type="InterPro" id="IPR013977">
    <property type="entry name" value="GcvT_C"/>
</dbReference>
<dbReference type="InterPro" id="IPR029043">
    <property type="entry name" value="GcvT/YgfZ_C"/>
</dbReference>
<dbReference type="InterPro" id="IPR006222">
    <property type="entry name" value="GCVT_N"/>
</dbReference>
<comment type="subunit">
    <text evidence="7">The glycine cleavage system is composed of four proteins: P, T, L and H.</text>
</comment>
<dbReference type="EC" id="2.1.2.10" evidence="2 7"/>
<evidence type="ECO:0000313" key="11">
    <source>
        <dbReference type="EMBL" id="SEM33105.1"/>
    </source>
</evidence>
<dbReference type="GO" id="GO:0019464">
    <property type="term" value="P:glycine decarboxylation via glycine cleavage system"/>
    <property type="evidence" value="ECO:0007669"/>
    <property type="project" value="UniProtKB-UniRule"/>
</dbReference>
<evidence type="ECO:0000256" key="2">
    <source>
        <dbReference type="ARBA" id="ARBA00012616"/>
    </source>
</evidence>
<keyword evidence="4 7" id="KW-0808">Transferase</keyword>
<evidence type="ECO:0000256" key="5">
    <source>
        <dbReference type="ARBA" id="ARBA00031395"/>
    </source>
</evidence>
<dbReference type="Gene3D" id="3.30.1360.120">
    <property type="entry name" value="Probable tRNA modification gtpase trme, domain 1"/>
    <property type="match status" value="1"/>
</dbReference>
<evidence type="ECO:0000256" key="8">
    <source>
        <dbReference type="PIRSR" id="PIRSR006487-1"/>
    </source>
</evidence>
<evidence type="ECO:0000256" key="4">
    <source>
        <dbReference type="ARBA" id="ARBA00022679"/>
    </source>
</evidence>
<dbReference type="SUPFAM" id="SSF101790">
    <property type="entry name" value="Aminomethyltransferase beta-barrel domain"/>
    <property type="match status" value="1"/>
</dbReference>
<accession>A0A1H7XHG2</accession>
<dbReference type="PANTHER" id="PTHR43757">
    <property type="entry name" value="AMINOMETHYLTRANSFERASE"/>
    <property type="match status" value="1"/>
</dbReference>
<dbReference type="InterPro" id="IPR022903">
    <property type="entry name" value="GcvT_bac"/>
</dbReference>
<dbReference type="FunFam" id="3.30.70.1400:FF:000001">
    <property type="entry name" value="Aminomethyltransferase"/>
    <property type="match status" value="1"/>
</dbReference>
<comment type="similarity">
    <text evidence="1 7">Belongs to the GcvT family.</text>
</comment>
<dbReference type="GO" id="GO:0032259">
    <property type="term" value="P:methylation"/>
    <property type="evidence" value="ECO:0007669"/>
    <property type="project" value="UniProtKB-KW"/>
</dbReference>
<evidence type="ECO:0000256" key="6">
    <source>
        <dbReference type="ARBA" id="ARBA00047665"/>
    </source>
</evidence>
<evidence type="ECO:0000259" key="9">
    <source>
        <dbReference type="Pfam" id="PF01571"/>
    </source>
</evidence>
<dbReference type="NCBIfam" id="TIGR00528">
    <property type="entry name" value="gcvT"/>
    <property type="match status" value="1"/>
</dbReference>
<reference evidence="11 12" key="1">
    <citation type="submission" date="2016-10" db="EMBL/GenBank/DDBJ databases">
        <authorList>
            <person name="de Groot N.N."/>
        </authorList>
    </citation>
    <scope>NUCLEOTIDE SEQUENCE [LARGE SCALE GENOMIC DNA]</scope>
    <source>
        <strain evidence="11 12">DSM 19182</strain>
    </source>
</reference>
<comment type="function">
    <text evidence="7">The glycine cleavage system catalyzes the degradation of glycine.</text>
</comment>
<dbReference type="NCBIfam" id="NF001567">
    <property type="entry name" value="PRK00389.1"/>
    <property type="match status" value="1"/>
</dbReference>
<dbReference type="AlphaFoldDB" id="A0A1H7XHG2"/>
<dbReference type="GO" id="GO:0005960">
    <property type="term" value="C:glycine cleavage complex"/>
    <property type="evidence" value="ECO:0007669"/>
    <property type="project" value="InterPro"/>
</dbReference>
<dbReference type="InterPro" id="IPR028896">
    <property type="entry name" value="GcvT/YgfZ/DmdA"/>
</dbReference>
<dbReference type="InterPro" id="IPR006223">
    <property type="entry name" value="GcvT"/>
</dbReference>
<evidence type="ECO:0000256" key="3">
    <source>
        <dbReference type="ARBA" id="ARBA00022576"/>
    </source>
</evidence>
<gene>
    <name evidence="7" type="primary">gcvT</name>
    <name evidence="11" type="ORF">SAMN04488100_1523</name>
</gene>
<dbReference type="GO" id="GO:0008483">
    <property type="term" value="F:transaminase activity"/>
    <property type="evidence" value="ECO:0007669"/>
    <property type="project" value="UniProtKB-KW"/>
</dbReference>
<dbReference type="Gene3D" id="3.30.70.1400">
    <property type="entry name" value="Aminomethyltransferase beta-barrel domains"/>
    <property type="match status" value="1"/>
</dbReference>
<dbReference type="GO" id="GO:0004047">
    <property type="term" value="F:aminomethyltransferase activity"/>
    <property type="evidence" value="ECO:0007669"/>
    <property type="project" value="UniProtKB-UniRule"/>
</dbReference>
<dbReference type="GO" id="GO:0005829">
    <property type="term" value="C:cytosol"/>
    <property type="evidence" value="ECO:0007669"/>
    <property type="project" value="TreeGrafter"/>
</dbReference>
<dbReference type="Proteomes" id="UP000198548">
    <property type="component" value="Unassembled WGS sequence"/>
</dbReference>
<dbReference type="Pfam" id="PF01571">
    <property type="entry name" value="GCV_T"/>
    <property type="match status" value="1"/>
</dbReference>
<feature type="domain" description="GCVT N-terminal" evidence="9">
    <location>
        <begin position="32"/>
        <end position="289"/>
    </location>
</feature>
<sequence length="389" mass="43782">MTECGRKIILSEEMYGGIALANEETELQRTPLYPYYQENNVKLIDFGSWALPVQFTKLKEEHQAVREHAGIFDVSHMGEIRVSGDKAEDWLNRLITNDVTKIDTDQAVYTLVTNETGGILDDIITFKLSETDYLLTPNASNTDKIWKWLNKHKEAGIELTDQSKDTGLIAIQGPKAKDIVAEVFGKEALDIENYHFRQHISAEGLNDVLLSRTGYTGEDGYECYVKWDQTETLWKAFLHAGEPYQLQECGLGARDTLRLEAGMPLYGQDLSERVTPLEAGLRFAVKWDKAEPFIGQEALETQKETGTTYLLRGFEVKGRGIAREGYPVYNENDEEIGEVTSGTQSPTLGKSIGFMRIKKAGIKLGDTVKIQIRKNKVDAAITKKNFLKN</sequence>
<evidence type="ECO:0000256" key="7">
    <source>
        <dbReference type="HAMAP-Rule" id="MF_00259"/>
    </source>
</evidence>
<dbReference type="PIRSF" id="PIRSF006487">
    <property type="entry name" value="GcvT"/>
    <property type="match status" value="1"/>
</dbReference>
<feature type="binding site" evidence="8">
    <location>
        <position position="222"/>
    </location>
    <ligand>
        <name>substrate</name>
    </ligand>
</feature>
<keyword evidence="3 7" id="KW-0032">Aminotransferase</keyword>
<proteinExistence type="inferred from homology"/>
<keyword evidence="11" id="KW-0489">Methyltransferase</keyword>
<comment type="catalytic activity">
    <reaction evidence="6 7">
        <text>N(6)-[(R)-S(8)-aminomethyldihydrolipoyl]-L-lysyl-[protein] + (6S)-5,6,7,8-tetrahydrofolate = N(6)-[(R)-dihydrolipoyl]-L-lysyl-[protein] + (6R)-5,10-methylene-5,6,7,8-tetrahydrofolate + NH4(+)</text>
        <dbReference type="Rhea" id="RHEA:16945"/>
        <dbReference type="Rhea" id="RHEA-COMP:10475"/>
        <dbReference type="Rhea" id="RHEA-COMP:10492"/>
        <dbReference type="ChEBI" id="CHEBI:15636"/>
        <dbReference type="ChEBI" id="CHEBI:28938"/>
        <dbReference type="ChEBI" id="CHEBI:57453"/>
        <dbReference type="ChEBI" id="CHEBI:83100"/>
        <dbReference type="ChEBI" id="CHEBI:83143"/>
        <dbReference type="EC" id="2.1.2.10"/>
    </reaction>
</comment>